<evidence type="ECO:0000313" key="8">
    <source>
        <dbReference type="Proteomes" id="UP000612893"/>
    </source>
</evidence>
<organism evidence="7 8">
    <name type="scientific">Candidatus Nephthysia bennettiae</name>
    <dbReference type="NCBI Taxonomy" id="3127016"/>
    <lineage>
        <taxon>Bacteria</taxon>
        <taxon>Bacillati</taxon>
        <taxon>Candidatus Dormiibacterota</taxon>
        <taxon>Candidatus Dormibacteria</taxon>
        <taxon>Candidatus Dormibacterales</taxon>
        <taxon>Candidatus Dormibacteraceae</taxon>
        <taxon>Candidatus Nephthysia</taxon>
    </lineage>
</organism>
<proteinExistence type="inferred from homology"/>
<dbReference type="InterPro" id="IPR036249">
    <property type="entry name" value="Thioredoxin-like_sf"/>
</dbReference>
<gene>
    <name evidence="7" type="ORF">JF922_12955</name>
</gene>
<dbReference type="PROSITE" id="PS00194">
    <property type="entry name" value="THIOREDOXIN_1"/>
    <property type="match status" value="1"/>
</dbReference>
<accession>A0A934K1W5</accession>
<dbReference type="PANTHER" id="PTHR45663:SF11">
    <property type="entry name" value="GEO12009P1"/>
    <property type="match status" value="1"/>
</dbReference>
<keyword evidence="8" id="KW-1185">Reference proteome</keyword>
<sequence>MLVAFWTPGCEPCRELRGQLSGLETEVATLLAVNADREPQAVAEHGVEVFPTLVFFKGGQELRRIRGGALPASTVRMLGFRSPGRGCQGLSCSGNQ</sequence>
<protein>
    <submittedName>
        <fullName evidence="7">Thioredoxin family protein</fullName>
    </submittedName>
</protein>
<feature type="domain" description="Thioredoxin" evidence="6">
    <location>
        <begin position="1"/>
        <end position="68"/>
    </location>
</feature>
<dbReference type="CDD" id="cd02947">
    <property type="entry name" value="TRX_family"/>
    <property type="match status" value="1"/>
</dbReference>
<dbReference type="GO" id="GO:0005737">
    <property type="term" value="C:cytoplasm"/>
    <property type="evidence" value="ECO:0007669"/>
    <property type="project" value="TreeGrafter"/>
</dbReference>
<evidence type="ECO:0000313" key="7">
    <source>
        <dbReference type="EMBL" id="MBJ7598977.1"/>
    </source>
</evidence>
<keyword evidence="4" id="KW-1015">Disulfide bond</keyword>
<keyword evidence="5" id="KW-0676">Redox-active center</keyword>
<dbReference type="Pfam" id="PF00085">
    <property type="entry name" value="Thioredoxin"/>
    <property type="match status" value="1"/>
</dbReference>
<evidence type="ECO:0000256" key="5">
    <source>
        <dbReference type="ARBA" id="ARBA00023284"/>
    </source>
</evidence>
<dbReference type="Gene3D" id="3.40.30.10">
    <property type="entry name" value="Glutaredoxin"/>
    <property type="match status" value="1"/>
</dbReference>
<keyword evidence="3" id="KW-0249">Electron transport</keyword>
<evidence type="ECO:0000259" key="6">
    <source>
        <dbReference type="Pfam" id="PF00085"/>
    </source>
</evidence>
<dbReference type="InterPro" id="IPR013766">
    <property type="entry name" value="Thioredoxin_domain"/>
</dbReference>
<evidence type="ECO:0000256" key="4">
    <source>
        <dbReference type="ARBA" id="ARBA00023157"/>
    </source>
</evidence>
<evidence type="ECO:0000256" key="2">
    <source>
        <dbReference type="ARBA" id="ARBA00022448"/>
    </source>
</evidence>
<keyword evidence="2" id="KW-0813">Transport</keyword>
<dbReference type="EMBL" id="JAEKNR010000136">
    <property type="protein sequence ID" value="MBJ7598977.1"/>
    <property type="molecule type" value="Genomic_DNA"/>
</dbReference>
<comment type="caution">
    <text evidence="7">The sequence shown here is derived from an EMBL/GenBank/DDBJ whole genome shotgun (WGS) entry which is preliminary data.</text>
</comment>
<evidence type="ECO:0000256" key="3">
    <source>
        <dbReference type="ARBA" id="ARBA00022982"/>
    </source>
</evidence>
<dbReference type="InterPro" id="IPR017937">
    <property type="entry name" value="Thioredoxin_CS"/>
</dbReference>
<dbReference type="PANTHER" id="PTHR45663">
    <property type="entry name" value="GEO12009P1"/>
    <property type="match status" value="1"/>
</dbReference>
<dbReference type="SUPFAM" id="SSF52833">
    <property type="entry name" value="Thioredoxin-like"/>
    <property type="match status" value="1"/>
</dbReference>
<reference evidence="7" key="1">
    <citation type="submission" date="2020-10" db="EMBL/GenBank/DDBJ databases">
        <title>Ca. Dormibacterota MAGs.</title>
        <authorList>
            <person name="Montgomery K."/>
        </authorList>
    </citation>
    <scope>NUCLEOTIDE SEQUENCE [LARGE SCALE GENOMIC DNA]</scope>
    <source>
        <strain evidence="7">SC8812_S17_10</strain>
    </source>
</reference>
<dbReference type="AlphaFoldDB" id="A0A934K1W5"/>
<name>A0A934K1W5_9BACT</name>
<evidence type="ECO:0000256" key="1">
    <source>
        <dbReference type="ARBA" id="ARBA00008987"/>
    </source>
</evidence>
<comment type="similarity">
    <text evidence="1">Belongs to the thioredoxin family.</text>
</comment>
<dbReference type="Proteomes" id="UP000612893">
    <property type="component" value="Unassembled WGS sequence"/>
</dbReference>
<dbReference type="GO" id="GO:0015035">
    <property type="term" value="F:protein-disulfide reductase activity"/>
    <property type="evidence" value="ECO:0007669"/>
    <property type="project" value="TreeGrafter"/>
</dbReference>